<dbReference type="GO" id="GO:0016810">
    <property type="term" value="F:hydrolase activity, acting on carbon-nitrogen (but not peptide) bonds"/>
    <property type="evidence" value="ECO:0007669"/>
    <property type="project" value="InterPro"/>
</dbReference>
<proteinExistence type="predicted"/>
<dbReference type="EMBL" id="FUZV01000001">
    <property type="protein sequence ID" value="SKC45325.1"/>
    <property type="molecule type" value="Genomic_DNA"/>
</dbReference>
<dbReference type="GO" id="GO:0046872">
    <property type="term" value="F:metal ion binding"/>
    <property type="evidence" value="ECO:0007669"/>
    <property type="project" value="UniProtKB-KW"/>
</dbReference>
<gene>
    <name evidence="5" type="ORF">SAMN06296058_0442</name>
</gene>
<dbReference type="PROSITE" id="PS51677">
    <property type="entry name" value="NODB"/>
    <property type="match status" value="1"/>
</dbReference>
<dbReference type="Pfam" id="PF01522">
    <property type="entry name" value="Polysacc_deac_1"/>
    <property type="match status" value="1"/>
</dbReference>
<evidence type="ECO:0000256" key="3">
    <source>
        <dbReference type="SAM" id="MobiDB-lite"/>
    </source>
</evidence>
<feature type="domain" description="NodB homology" evidence="4">
    <location>
        <begin position="64"/>
        <end position="242"/>
    </location>
</feature>
<dbReference type="RefSeq" id="WP_229730998.1">
    <property type="nucleotide sequence ID" value="NZ_BMCL01000003.1"/>
</dbReference>
<sequence>MSRSTRTVELETTPASAPETVLPDAFPHDESDASPRMSPRPRRLKVLRWIPNGWLTTVGPTVDRALYLTFDDGPHPEHTGPLLDLLAEHNAKASFFLIGQQIERHPELARRIAEEGHTLGNHSYSHPRFETLSLDEQFAEIDRTDALLASIDGQARHGFRPPRGVLTVPMLARCIRQGRKILYWSYDSLDYSRRPVAELLEAIEGSPVRAGEIILMHDDSDHSLKLLAHLIPQWKAEGFALKAL</sequence>
<evidence type="ECO:0000313" key="5">
    <source>
        <dbReference type="EMBL" id="SKC45325.1"/>
    </source>
</evidence>
<keyword evidence="6" id="KW-1185">Reference proteome</keyword>
<dbReference type="GO" id="GO:0016020">
    <property type="term" value="C:membrane"/>
    <property type="evidence" value="ECO:0007669"/>
    <property type="project" value="TreeGrafter"/>
</dbReference>
<dbReference type="PANTHER" id="PTHR10587">
    <property type="entry name" value="GLYCOSYL TRANSFERASE-RELATED"/>
    <property type="match status" value="1"/>
</dbReference>
<organism evidence="5 6">
    <name type="scientific">Pseudoxanthomonas indica</name>
    <dbReference type="NCBI Taxonomy" id="428993"/>
    <lineage>
        <taxon>Bacteria</taxon>
        <taxon>Pseudomonadati</taxon>
        <taxon>Pseudomonadota</taxon>
        <taxon>Gammaproteobacteria</taxon>
        <taxon>Lysobacterales</taxon>
        <taxon>Lysobacteraceae</taxon>
        <taxon>Pseudoxanthomonas</taxon>
    </lineage>
</organism>
<dbReference type="PANTHER" id="PTHR10587:SF133">
    <property type="entry name" value="CHITIN DEACETYLASE 1-RELATED"/>
    <property type="match status" value="1"/>
</dbReference>
<evidence type="ECO:0000259" key="4">
    <source>
        <dbReference type="PROSITE" id="PS51677"/>
    </source>
</evidence>
<dbReference type="CDD" id="cd10917">
    <property type="entry name" value="CE4_NodB_like_6s_7s"/>
    <property type="match status" value="1"/>
</dbReference>
<evidence type="ECO:0000256" key="2">
    <source>
        <dbReference type="ARBA" id="ARBA00022801"/>
    </source>
</evidence>
<reference evidence="5 6" key="1">
    <citation type="submission" date="2017-02" db="EMBL/GenBank/DDBJ databases">
        <authorList>
            <person name="Peterson S.W."/>
        </authorList>
    </citation>
    <scope>NUCLEOTIDE SEQUENCE [LARGE SCALE GENOMIC DNA]</scope>
    <source>
        <strain evidence="5 6">P15</strain>
    </source>
</reference>
<name>A0A1T5J1G8_9GAMM</name>
<dbReference type="InterPro" id="IPR011330">
    <property type="entry name" value="Glyco_hydro/deAcase_b/a-brl"/>
</dbReference>
<dbReference type="AlphaFoldDB" id="A0A1T5J1G8"/>
<dbReference type="STRING" id="428993.SAMN06296058_0442"/>
<feature type="region of interest" description="Disordered" evidence="3">
    <location>
        <begin position="1"/>
        <end position="39"/>
    </location>
</feature>
<evidence type="ECO:0000256" key="1">
    <source>
        <dbReference type="ARBA" id="ARBA00022723"/>
    </source>
</evidence>
<keyword evidence="2" id="KW-0378">Hydrolase</keyword>
<dbReference type="InterPro" id="IPR002509">
    <property type="entry name" value="NODB_dom"/>
</dbReference>
<accession>A0A1T5J1G8</accession>
<keyword evidence="1" id="KW-0479">Metal-binding</keyword>
<dbReference type="Proteomes" id="UP000190341">
    <property type="component" value="Unassembled WGS sequence"/>
</dbReference>
<protein>
    <submittedName>
        <fullName evidence="5">Peptidoglycan/xylan/chitin deacetylase, PgdA/CDA1 family</fullName>
    </submittedName>
</protein>
<dbReference type="InterPro" id="IPR050248">
    <property type="entry name" value="Polysacc_deacetylase_ArnD"/>
</dbReference>
<dbReference type="SUPFAM" id="SSF88713">
    <property type="entry name" value="Glycoside hydrolase/deacetylase"/>
    <property type="match status" value="1"/>
</dbReference>
<dbReference type="Gene3D" id="3.20.20.370">
    <property type="entry name" value="Glycoside hydrolase/deacetylase"/>
    <property type="match status" value="1"/>
</dbReference>
<dbReference type="GO" id="GO:0005975">
    <property type="term" value="P:carbohydrate metabolic process"/>
    <property type="evidence" value="ECO:0007669"/>
    <property type="project" value="InterPro"/>
</dbReference>
<evidence type="ECO:0000313" key="6">
    <source>
        <dbReference type="Proteomes" id="UP000190341"/>
    </source>
</evidence>